<dbReference type="InterPro" id="IPR012175">
    <property type="entry name" value="Xanth_DH_ssu_bac"/>
</dbReference>
<protein>
    <submittedName>
        <fullName evidence="8">Xanthine dehydrogenase small subunit</fullName>
    </submittedName>
</protein>
<dbReference type="InterPro" id="IPR016167">
    <property type="entry name" value="FAD-bd_PCMH_sub1"/>
</dbReference>
<dbReference type="Proteomes" id="UP000186609">
    <property type="component" value="Chromosome"/>
</dbReference>
<dbReference type="InterPro" id="IPR016208">
    <property type="entry name" value="Ald_Oxase/xanthine_DH-like"/>
</dbReference>
<evidence type="ECO:0000256" key="2">
    <source>
        <dbReference type="ARBA" id="ARBA00022723"/>
    </source>
</evidence>
<dbReference type="PANTHER" id="PTHR45444">
    <property type="entry name" value="XANTHINE DEHYDROGENASE"/>
    <property type="match status" value="1"/>
</dbReference>
<evidence type="ECO:0000313" key="8">
    <source>
        <dbReference type="EMBL" id="APW38709.1"/>
    </source>
</evidence>
<evidence type="ECO:0000256" key="4">
    <source>
        <dbReference type="ARBA" id="ARBA00023002"/>
    </source>
</evidence>
<feature type="domain" description="2Fe-2S ferredoxin-type" evidence="6">
    <location>
        <begin position="5"/>
        <end position="90"/>
    </location>
</feature>
<dbReference type="OrthoDB" id="9179439at2"/>
<dbReference type="SUPFAM" id="SSF54292">
    <property type="entry name" value="2Fe-2S ferredoxin-like"/>
    <property type="match status" value="1"/>
</dbReference>
<keyword evidence="9" id="KW-1185">Reference proteome</keyword>
<dbReference type="Pfam" id="PF00941">
    <property type="entry name" value="FAD_binding_5"/>
    <property type="match status" value="1"/>
</dbReference>
<dbReference type="Gene3D" id="3.10.20.30">
    <property type="match status" value="1"/>
</dbReference>
<dbReference type="InterPro" id="IPR002346">
    <property type="entry name" value="Mopterin_DH_FAD-bd"/>
</dbReference>
<name>A0A1P8JY71_9BURK</name>
<dbReference type="InterPro" id="IPR006058">
    <property type="entry name" value="2Fe2S_fd_BS"/>
</dbReference>
<dbReference type="Gene3D" id="1.10.150.120">
    <property type="entry name" value="[2Fe-2S]-binding domain"/>
    <property type="match status" value="1"/>
</dbReference>
<evidence type="ECO:0000313" key="9">
    <source>
        <dbReference type="Proteomes" id="UP000186609"/>
    </source>
</evidence>
<dbReference type="SUPFAM" id="SSF47741">
    <property type="entry name" value="CO dehydrogenase ISP C-domain like"/>
    <property type="match status" value="1"/>
</dbReference>
<evidence type="ECO:0000256" key="3">
    <source>
        <dbReference type="ARBA" id="ARBA00022827"/>
    </source>
</evidence>
<dbReference type="SUPFAM" id="SSF55447">
    <property type="entry name" value="CO dehydrogenase flavoprotein C-terminal domain-like"/>
    <property type="match status" value="1"/>
</dbReference>
<dbReference type="InterPro" id="IPR036683">
    <property type="entry name" value="CO_DH_flav_C_dom_sf"/>
</dbReference>
<keyword evidence="4" id="KW-0560">Oxidoreductase</keyword>
<evidence type="ECO:0000256" key="1">
    <source>
        <dbReference type="ARBA" id="ARBA00022630"/>
    </source>
</evidence>
<accession>A0A1P8JY71</accession>
<dbReference type="InterPro" id="IPR005107">
    <property type="entry name" value="CO_DH_flav_C"/>
</dbReference>
<dbReference type="GO" id="GO:0004854">
    <property type="term" value="F:xanthine dehydrogenase activity"/>
    <property type="evidence" value="ECO:0007669"/>
    <property type="project" value="InterPro"/>
</dbReference>
<dbReference type="Gene3D" id="3.30.465.10">
    <property type="match status" value="1"/>
</dbReference>
<sequence length="489" mass="52621">MTTTQPLRFIRRGQTVTLGNVPPTRTLLEVLREDLHGSGTKEGCGEGDCGACTVVLGAEEDGRLTYRAVNSCIRLAHSVDGMAVWTVEDLSDTDGTLHPAQEAMVQCHGSQCGFCTPGFVMSLFGMYQNHVAKGEAIDRKLAQEELSGNLCRCTGYRPILDAAQHMATLPAATVDEPSLLRKLQHLAQSTPAPEADSSYISPETLAALCEARAAHPEAQIVAGCTDVGLWITKMHMEFERVLDVTRAAELRRIEDGPTHLSFGAAVPLQDAYAALVADRPQLKSFAARFAGLPVRNSGTLGGNVANGSPIGDSMPLLIALGATVVLASIRGTRELPLEALYTGYRKNVMAADELLAFIRVPKAPSPAVELMKVYKISKRFDDDISAVCLALRLVLDGALVRSASIGVGGVAATPVRAVRTEAALTGQPWTVDTVRDAMAVLRGEFQPISDMRASSDYRREVLGNLLQRFWLESQGWQQVNLESLTLEAL</sequence>
<reference evidence="8 9" key="1">
    <citation type="submission" date="2017-01" db="EMBL/GenBank/DDBJ databases">
        <authorList>
            <person name="Mah S.A."/>
            <person name="Swanson W.J."/>
            <person name="Moy G.W."/>
            <person name="Vacquier V.D."/>
        </authorList>
    </citation>
    <scope>NUCLEOTIDE SEQUENCE [LARGE SCALE GENOMIC DNA]</scope>
    <source>
        <strain evidence="8 9">DCY110</strain>
    </source>
</reference>
<dbReference type="PANTHER" id="PTHR45444:SF3">
    <property type="entry name" value="XANTHINE DEHYDROGENASE"/>
    <property type="match status" value="1"/>
</dbReference>
<dbReference type="SUPFAM" id="SSF56176">
    <property type="entry name" value="FAD-binding/transporter-associated domain-like"/>
    <property type="match status" value="1"/>
</dbReference>
<dbReference type="PROSITE" id="PS00197">
    <property type="entry name" value="2FE2S_FER_1"/>
    <property type="match status" value="1"/>
</dbReference>
<dbReference type="InterPro" id="IPR036318">
    <property type="entry name" value="FAD-bd_PCMH-like_sf"/>
</dbReference>
<dbReference type="PROSITE" id="PS51387">
    <property type="entry name" value="FAD_PCMH"/>
    <property type="match status" value="1"/>
</dbReference>
<keyword evidence="2" id="KW-0479">Metal-binding</keyword>
<keyword evidence="1" id="KW-0285">Flavoprotein</keyword>
<evidence type="ECO:0000259" key="6">
    <source>
        <dbReference type="PROSITE" id="PS51085"/>
    </source>
</evidence>
<dbReference type="CDD" id="cd00207">
    <property type="entry name" value="fer2"/>
    <property type="match status" value="1"/>
</dbReference>
<dbReference type="InterPro" id="IPR036884">
    <property type="entry name" value="2Fe-2S-bd_dom_sf"/>
</dbReference>
<dbReference type="InterPro" id="IPR036010">
    <property type="entry name" value="2Fe-2S_ferredoxin-like_sf"/>
</dbReference>
<dbReference type="GO" id="GO:0005506">
    <property type="term" value="F:iron ion binding"/>
    <property type="evidence" value="ECO:0007669"/>
    <property type="project" value="InterPro"/>
</dbReference>
<dbReference type="InterPro" id="IPR016169">
    <property type="entry name" value="FAD-bd_PCMH_sub2"/>
</dbReference>
<dbReference type="InterPro" id="IPR002888">
    <property type="entry name" value="2Fe-2S-bd"/>
</dbReference>
<feature type="domain" description="FAD-binding PCMH-type" evidence="7">
    <location>
        <begin position="191"/>
        <end position="365"/>
    </location>
</feature>
<dbReference type="InterPro" id="IPR001041">
    <property type="entry name" value="2Fe-2S_ferredoxin-type"/>
</dbReference>
<dbReference type="GO" id="GO:0051537">
    <property type="term" value="F:2 iron, 2 sulfur cluster binding"/>
    <property type="evidence" value="ECO:0007669"/>
    <property type="project" value="InterPro"/>
</dbReference>
<dbReference type="GO" id="GO:0071949">
    <property type="term" value="F:FAD binding"/>
    <property type="evidence" value="ECO:0007669"/>
    <property type="project" value="InterPro"/>
</dbReference>
<keyword evidence="3" id="KW-0274">FAD</keyword>
<dbReference type="Pfam" id="PF01799">
    <property type="entry name" value="Fer2_2"/>
    <property type="match status" value="1"/>
</dbReference>
<dbReference type="InterPro" id="IPR014307">
    <property type="entry name" value="Xanthine_DH_ssu"/>
</dbReference>
<dbReference type="Pfam" id="PF00111">
    <property type="entry name" value="Fer2"/>
    <property type="match status" value="1"/>
</dbReference>
<dbReference type="InterPro" id="IPR012675">
    <property type="entry name" value="Beta-grasp_dom_sf"/>
</dbReference>
<dbReference type="PROSITE" id="PS51085">
    <property type="entry name" value="2FE2S_FER_2"/>
    <property type="match status" value="1"/>
</dbReference>
<gene>
    <name evidence="8" type="ORF">RD110_17115</name>
</gene>
<evidence type="ECO:0000259" key="7">
    <source>
        <dbReference type="PROSITE" id="PS51387"/>
    </source>
</evidence>
<dbReference type="KEGG" id="rhy:RD110_17115"/>
<dbReference type="EMBL" id="CP019236">
    <property type="protein sequence ID" value="APW38709.1"/>
    <property type="molecule type" value="Genomic_DNA"/>
</dbReference>
<evidence type="ECO:0000256" key="5">
    <source>
        <dbReference type="ARBA" id="ARBA00023004"/>
    </source>
</evidence>
<dbReference type="Gene3D" id="3.30.43.10">
    <property type="entry name" value="Uridine Diphospho-n-acetylenolpyruvylglucosamine Reductase, domain 2"/>
    <property type="match status" value="1"/>
</dbReference>
<dbReference type="PIRSF" id="PIRSF036557">
    <property type="entry name" value="XdhA_RC"/>
    <property type="match status" value="1"/>
</dbReference>
<proteinExistence type="predicted"/>
<dbReference type="STRING" id="1842727.RD110_17115"/>
<dbReference type="NCBIfam" id="TIGR02963">
    <property type="entry name" value="xanthine_xdhA"/>
    <property type="match status" value="1"/>
</dbReference>
<keyword evidence="5" id="KW-0408">Iron</keyword>
<dbReference type="AlphaFoldDB" id="A0A1P8JY71"/>
<dbReference type="InterPro" id="IPR016166">
    <property type="entry name" value="FAD-bd_PCMH"/>
</dbReference>
<dbReference type="Pfam" id="PF03450">
    <property type="entry name" value="CO_deh_flav_C"/>
    <property type="match status" value="1"/>
</dbReference>
<dbReference type="SMART" id="SM01092">
    <property type="entry name" value="CO_deh_flav_C"/>
    <property type="match status" value="1"/>
</dbReference>
<dbReference type="Gene3D" id="3.30.390.50">
    <property type="entry name" value="CO dehydrogenase flavoprotein, C-terminal domain"/>
    <property type="match status" value="1"/>
</dbReference>
<organism evidence="8 9">
    <name type="scientific">Rhodoferax koreensis</name>
    <dbReference type="NCBI Taxonomy" id="1842727"/>
    <lineage>
        <taxon>Bacteria</taxon>
        <taxon>Pseudomonadati</taxon>
        <taxon>Pseudomonadota</taxon>
        <taxon>Betaproteobacteria</taxon>
        <taxon>Burkholderiales</taxon>
        <taxon>Comamonadaceae</taxon>
        <taxon>Rhodoferax</taxon>
    </lineage>
</organism>
<dbReference type="RefSeq" id="WP_076200588.1">
    <property type="nucleotide sequence ID" value="NZ_CP019236.1"/>
</dbReference>